<dbReference type="OrthoDB" id="5238363at2759"/>
<proteinExistence type="predicted"/>
<feature type="non-terminal residue" evidence="1">
    <location>
        <position position="147"/>
    </location>
</feature>
<dbReference type="AlphaFoldDB" id="A0A6A6V949"/>
<protein>
    <submittedName>
        <fullName evidence="1">Uncharacterized protein</fullName>
    </submittedName>
</protein>
<reference evidence="1" key="1">
    <citation type="journal article" date="2020" name="Stud. Mycol.">
        <title>101 Dothideomycetes genomes: a test case for predicting lifestyles and emergence of pathogens.</title>
        <authorList>
            <person name="Haridas S."/>
            <person name="Albert R."/>
            <person name="Binder M."/>
            <person name="Bloem J."/>
            <person name="Labutti K."/>
            <person name="Salamov A."/>
            <person name="Andreopoulos B."/>
            <person name="Baker S."/>
            <person name="Barry K."/>
            <person name="Bills G."/>
            <person name="Bluhm B."/>
            <person name="Cannon C."/>
            <person name="Castanera R."/>
            <person name="Culley D."/>
            <person name="Daum C."/>
            <person name="Ezra D."/>
            <person name="Gonzalez J."/>
            <person name="Henrissat B."/>
            <person name="Kuo A."/>
            <person name="Liang C."/>
            <person name="Lipzen A."/>
            <person name="Lutzoni F."/>
            <person name="Magnuson J."/>
            <person name="Mondo S."/>
            <person name="Nolan M."/>
            <person name="Ohm R."/>
            <person name="Pangilinan J."/>
            <person name="Park H.-J."/>
            <person name="Ramirez L."/>
            <person name="Alfaro M."/>
            <person name="Sun H."/>
            <person name="Tritt A."/>
            <person name="Yoshinaga Y."/>
            <person name="Zwiers L.-H."/>
            <person name="Turgeon B."/>
            <person name="Goodwin S."/>
            <person name="Spatafora J."/>
            <person name="Crous P."/>
            <person name="Grigoriev I."/>
        </authorList>
    </citation>
    <scope>NUCLEOTIDE SEQUENCE</scope>
    <source>
        <strain evidence="1">CBS 119925</strain>
    </source>
</reference>
<dbReference type="Proteomes" id="UP000799440">
    <property type="component" value="Unassembled WGS sequence"/>
</dbReference>
<gene>
    <name evidence="1" type="ORF">M011DRAFT_389951</name>
</gene>
<evidence type="ECO:0000313" key="2">
    <source>
        <dbReference type="Proteomes" id="UP000799440"/>
    </source>
</evidence>
<name>A0A6A6V949_9PLEO</name>
<dbReference type="EMBL" id="MU006580">
    <property type="protein sequence ID" value="KAF2745821.1"/>
    <property type="molecule type" value="Genomic_DNA"/>
</dbReference>
<sequence length="147" mass="16630">FGLHYSTSYQTFITHFVNEERYHPLNTLRRRILAEREKKGLWWHVTVGPGTSKARVVRTWVRRRLKNAFHESLKERGVAVDGKIVDAVRAAGPDSTIQKLIEKGQQVSLTGSIKLHGLEPMVSAKFVDVKKATGGLVDGLLENLERE</sequence>
<organism evidence="1 2">
    <name type="scientific">Sporormia fimetaria CBS 119925</name>
    <dbReference type="NCBI Taxonomy" id="1340428"/>
    <lineage>
        <taxon>Eukaryota</taxon>
        <taxon>Fungi</taxon>
        <taxon>Dikarya</taxon>
        <taxon>Ascomycota</taxon>
        <taxon>Pezizomycotina</taxon>
        <taxon>Dothideomycetes</taxon>
        <taxon>Pleosporomycetidae</taxon>
        <taxon>Pleosporales</taxon>
        <taxon>Sporormiaceae</taxon>
        <taxon>Sporormia</taxon>
    </lineage>
</organism>
<evidence type="ECO:0000313" key="1">
    <source>
        <dbReference type="EMBL" id="KAF2745821.1"/>
    </source>
</evidence>
<feature type="non-terminal residue" evidence="1">
    <location>
        <position position="1"/>
    </location>
</feature>
<keyword evidence="2" id="KW-1185">Reference proteome</keyword>
<accession>A0A6A6V949</accession>